<evidence type="ECO:0000259" key="7">
    <source>
        <dbReference type="Pfam" id="PF02668"/>
    </source>
</evidence>
<dbReference type="GeneID" id="106820567"/>
<evidence type="ECO:0000256" key="1">
    <source>
        <dbReference type="ARBA" id="ARBA00001954"/>
    </source>
</evidence>
<dbReference type="InterPro" id="IPR042098">
    <property type="entry name" value="TauD-like_sf"/>
</dbReference>
<gene>
    <name evidence="9" type="primary">LOC106820567</name>
</gene>
<keyword evidence="5" id="KW-0560">Oxidoreductase</keyword>
<dbReference type="PANTHER" id="PTHR10696:SF25">
    <property type="entry name" value="OXIDOREDUCTASE AIM17-RELATED"/>
    <property type="match status" value="1"/>
</dbReference>
<dbReference type="InterPro" id="IPR050411">
    <property type="entry name" value="AlphaKG_dependent_hydroxylases"/>
</dbReference>
<keyword evidence="4 9" id="KW-0223">Dioxygenase</keyword>
<evidence type="ECO:0000313" key="9">
    <source>
        <dbReference type="RefSeq" id="XP_014680561.1"/>
    </source>
</evidence>
<proteinExistence type="inferred from homology"/>
<accession>A0ABM1F7Z0</accession>
<organism evidence="8 9">
    <name type="scientific">Priapulus caudatus</name>
    <name type="common">Priapulid worm</name>
    <dbReference type="NCBI Taxonomy" id="37621"/>
    <lineage>
        <taxon>Eukaryota</taxon>
        <taxon>Metazoa</taxon>
        <taxon>Ecdysozoa</taxon>
        <taxon>Scalidophora</taxon>
        <taxon>Priapulida</taxon>
        <taxon>Priapulimorpha</taxon>
        <taxon>Priapulimorphida</taxon>
        <taxon>Priapulidae</taxon>
        <taxon>Priapulus</taxon>
    </lineage>
</organism>
<dbReference type="PANTHER" id="PTHR10696">
    <property type="entry name" value="GAMMA-BUTYROBETAINE HYDROXYLASE-RELATED"/>
    <property type="match status" value="1"/>
</dbReference>
<comment type="similarity">
    <text evidence="2">Belongs to the gamma-BBH/TMLD family.</text>
</comment>
<evidence type="ECO:0000256" key="6">
    <source>
        <dbReference type="ARBA" id="ARBA00023004"/>
    </source>
</evidence>
<dbReference type="GO" id="GO:0051213">
    <property type="term" value="F:dioxygenase activity"/>
    <property type="evidence" value="ECO:0007669"/>
    <property type="project" value="UniProtKB-KW"/>
</dbReference>
<evidence type="ECO:0000313" key="8">
    <source>
        <dbReference type="Proteomes" id="UP000695022"/>
    </source>
</evidence>
<feature type="non-terminal residue" evidence="9">
    <location>
        <position position="154"/>
    </location>
</feature>
<name>A0ABM1F7Z0_PRICU</name>
<keyword evidence="8" id="KW-1185">Reference proteome</keyword>
<feature type="non-terminal residue" evidence="9">
    <location>
        <position position="1"/>
    </location>
</feature>
<dbReference type="Gene3D" id="3.60.130.10">
    <property type="entry name" value="Clavaminate synthase-like"/>
    <property type="match status" value="1"/>
</dbReference>
<evidence type="ECO:0000256" key="2">
    <source>
        <dbReference type="ARBA" id="ARBA00008654"/>
    </source>
</evidence>
<evidence type="ECO:0000256" key="4">
    <source>
        <dbReference type="ARBA" id="ARBA00022964"/>
    </source>
</evidence>
<reference evidence="9" key="1">
    <citation type="submission" date="2025-08" db="UniProtKB">
        <authorList>
            <consortium name="RefSeq"/>
        </authorList>
    </citation>
    <scope>IDENTIFICATION</scope>
</reference>
<protein>
    <submittedName>
        <fullName evidence="9">Probable gamma-butyrobetaine dioxygenase</fullName>
    </submittedName>
</protein>
<sequence>IQLLHCLESSTAGGESILQDGFMAAKVLRNESPEHFEILSRQWINYRFQDSTTDLQSRVAMFEVNDLNEVIKVRFNNRSIDTIKLEPSRVKAFYAAYRHYAEIIEREDLQITFKLAAGELMMFDNTRVLHARKAYSDGGLRHLQGAYSDLDGLY</sequence>
<dbReference type="Pfam" id="PF02668">
    <property type="entry name" value="TauD"/>
    <property type="match status" value="1"/>
</dbReference>
<dbReference type="Proteomes" id="UP000695022">
    <property type="component" value="Unplaced"/>
</dbReference>
<evidence type="ECO:0000256" key="5">
    <source>
        <dbReference type="ARBA" id="ARBA00023002"/>
    </source>
</evidence>
<dbReference type="InterPro" id="IPR003819">
    <property type="entry name" value="TauD/TfdA-like"/>
</dbReference>
<dbReference type="RefSeq" id="XP_014680561.1">
    <property type="nucleotide sequence ID" value="XM_014825075.1"/>
</dbReference>
<keyword evidence="6" id="KW-0408">Iron</keyword>
<evidence type="ECO:0000256" key="3">
    <source>
        <dbReference type="ARBA" id="ARBA00022723"/>
    </source>
</evidence>
<dbReference type="SUPFAM" id="SSF51197">
    <property type="entry name" value="Clavaminate synthase-like"/>
    <property type="match status" value="1"/>
</dbReference>
<feature type="domain" description="TauD/TfdA-like" evidence="7">
    <location>
        <begin position="1"/>
        <end position="147"/>
    </location>
</feature>
<keyword evidence="3" id="KW-0479">Metal-binding</keyword>
<comment type="cofactor">
    <cofactor evidence="1">
        <name>Fe(2+)</name>
        <dbReference type="ChEBI" id="CHEBI:29033"/>
    </cofactor>
</comment>